<evidence type="ECO:0000313" key="2">
    <source>
        <dbReference type="EMBL" id="AGA90314.1"/>
    </source>
</evidence>
<organism evidence="2 3">
    <name type="scientific">Thioflavicoccus mobilis 8321</name>
    <dbReference type="NCBI Taxonomy" id="765912"/>
    <lineage>
        <taxon>Bacteria</taxon>
        <taxon>Pseudomonadati</taxon>
        <taxon>Pseudomonadota</taxon>
        <taxon>Gammaproteobacteria</taxon>
        <taxon>Chromatiales</taxon>
        <taxon>Chromatiaceae</taxon>
        <taxon>Thioflavicoccus</taxon>
    </lineage>
</organism>
<dbReference type="Proteomes" id="UP000010816">
    <property type="component" value="Chromosome"/>
</dbReference>
<dbReference type="HOGENOM" id="CLU_133323_0_0_6"/>
<proteinExistence type="predicted"/>
<dbReference type="EMBL" id="CP003051">
    <property type="protein sequence ID" value="AGA90314.1"/>
    <property type="molecule type" value="Genomic_DNA"/>
</dbReference>
<evidence type="ECO:0000313" key="3">
    <source>
        <dbReference type="Proteomes" id="UP000010816"/>
    </source>
</evidence>
<evidence type="ECO:0000256" key="1">
    <source>
        <dbReference type="SAM" id="SignalP"/>
    </source>
</evidence>
<keyword evidence="1" id="KW-0732">Signal</keyword>
<dbReference type="KEGG" id="tmb:Thimo_1531"/>
<reference evidence="2 3" key="1">
    <citation type="submission" date="2011-09" db="EMBL/GenBank/DDBJ databases">
        <title>Complete sequence of chromosome of Thioflavicoccus mobilis 8321.</title>
        <authorList>
            <consortium name="US DOE Joint Genome Institute"/>
            <person name="Lucas S."/>
            <person name="Han J."/>
            <person name="Lapidus A."/>
            <person name="Cheng J.-F."/>
            <person name="Goodwin L."/>
            <person name="Pitluck S."/>
            <person name="Peters L."/>
            <person name="Ovchinnikova G."/>
            <person name="Lu M."/>
            <person name="Detter J.C."/>
            <person name="Han C."/>
            <person name="Tapia R."/>
            <person name="Land M."/>
            <person name="Hauser L."/>
            <person name="Kyrpides N."/>
            <person name="Ivanova N."/>
            <person name="Pagani I."/>
            <person name="Vogl K."/>
            <person name="Liu Z."/>
            <person name="Imhoff J."/>
            <person name="Thiel V."/>
            <person name="Frigaard N.-U."/>
            <person name="Bryant D."/>
            <person name="Woyke T."/>
        </authorList>
    </citation>
    <scope>NUCLEOTIDE SEQUENCE [LARGE SCALE GENOMIC DNA]</scope>
    <source>
        <strain evidence="2 3">8321</strain>
    </source>
</reference>
<keyword evidence="3" id="KW-1185">Reference proteome</keyword>
<sequence length="151" mass="15851">MRKILTITGIIAGLGLAATPLSASAWWNGGPGNNTWDNMGDFFGDGSGDFNMSMSGNGRGSGRGYNRDYYGYGPGGYWGVPNGYGLPYDRPYAGGYPYRGGNYPYRAGGYPDGGRNAPYAGNSAPFGGYGNPEYHGMPAPGQMPYATPPSN</sequence>
<dbReference type="AlphaFoldDB" id="L0GYC7"/>
<feature type="chain" id="PRO_5003943206" description="Sulfur globule protein CV1" evidence="1">
    <location>
        <begin position="26"/>
        <end position="151"/>
    </location>
</feature>
<protein>
    <recommendedName>
        <fullName evidence="4">Sulfur globule protein CV1</fullName>
    </recommendedName>
</protein>
<name>L0GYC7_9GAMM</name>
<gene>
    <name evidence="2" type="ORF">Thimo_1531</name>
</gene>
<accession>L0GYC7</accession>
<feature type="signal peptide" evidence="1">
    <location>
        <begin position="1"/>
        <end position="25"/>
    </location>
</feature>
<dbReference type="RefSeq" id="WP_015280455.1">
    <property type="nucleotide sequence ID" value="NC_019940.1"/>
</dbReference>
<evidence type="ECO:0008006" key="4">
    <source>
        <dbReference type="Google" id="ProtNLM"/>
    </source>
</evidence>